<gene>
    <name evidence="3" type="ORF">MINTM018_26240</name>
</gene>
<name>A0A7R7MUP2_MYCIT</name>
<evidence type="ECO:0000259" key="2">
    <source>
        <dbReference type="Pfam" id="PF14417"/>
    </source>
</evidence>
<dbReference type="EMBL" id="AP024255">
    <property type="protein sequence ID" value="BCO99854.1"/>
    <property type="molecule type" value="Genomic_DNA"/>
</dbReference>
<proteinExistence type="predicted"/>
<accession>A0A7R7MUP2</accession>
<feature type="domain" description="MEDS" evidence="2">
    <location>
        <begin position="14"/>
        <end position="173"/>
    </location>
</feature>
<reference evidence="3 4" key="1">
    <citation type="submission" date="2020-12" db="EMBL/GenBank/DDBJ databases">
        <title>Genome sequence of clinical Mycobacterium intracellulare strains.</title>
        <authorList>
            <person name="Tateishi Y."/>
            <person name="Matsumoto S."/>
            <person name="Fukushima Y."/>
            <person name="Nakajima C."/>
            <person name="Suzuki Y."/>
        </authorList>
    </citation>
    <scope>NUCLEOTIDE SEQUENCE [LARGE SCALE GENOMIC DNA]</scope>
    <source>
        <strain evidence="3 4">M018</strain>
    </source>
</reference>
<dbReference type="InterPro" id="IPR025847">
    <property type="entry name" value="MEDS_domain"/>
</dbReference>
<evidence type="ECO:0000313" key="4">
    <source>
        <dbReference type="Proteomes" id="UP000595205"/>
    </source>
</evidence>
<dbReference type="Pfam" id="PF14417">
    <property type="entry name" value="MEDS"/>
    <property type="match status" value="1"/>
</dbReference>
<feature type="region of interest" description="Disordered" evidence="1">
    <location>
        <begin position="278"/>
        <end position="301"/>
    </location>
</feature>
<feature type="compositionally biased region" description="Polar residues" evidence="1">
    <location>
        <begin position="282"/>
        <end position="293"/>
    </location>
</feature>
<dbReference type="AlphaFoldDB" id="A0A7R7MUP2"/>
<dbReference type="Proteomes" id="UP000595205">
    <property type="component" value="Chromosome"/>
</dbReference>
<evidence type="ECO:0000256" key="1">
    <source>
        <dbReference type="SAM" id="MobiDB-lite"/>
    </source>
</evidence>
<organism evidence="3 4">
    <name type="scientific">Mycobacterium intracellulare</name>
    <dbReference type="NCBI Taxonomy" id="1767"/>
    <lineage>
        <taxon>Bacteria</taxon>
        <taxon>Bacillati</taxon>
        <taxon>Actinomycetota</taxon>
        <taxon>Actinomycetes</taxon>
        <taxon>Mycobacteriales</taxon>
        <taxon>Mycobacteriaceae</taxon>
        <taxon>Mycobacterium</taxon>
        <taxon>Mycobacterium avium complex (MAC)</taxon>
    </lineage>
</organism>
<evidence type="ECO:0000313" key="3">
    <source>
        <dbReference type="EMBL" id="BCO99854.1"/>
    </source>
</evidence>
<protein>
    <recommendedName>
        <fullName evidence="2">MEDS domain-containing protein</fullName>
    </recommendedName>
</protein>
<sequence>MEPTAAEVTAAFEHLGWKFQDRTDFHARAARYIAEGLAHNYWIEFVGHGSREQLWAELTALPGIADRLTAGGVGVTPASKFYAVLDGTDIVDPHTAVAISVAALDHAIQNGYNGFRVVVDATTLARRPDQRAALSQFEFLLSRTMTGLPFSALCAYDTHQLAGAADELICLHPDLGERAPRFRLHPAPQATFALTGNIDLHSDGLYTTALQRIWSLLDDDPLIVIDAQGLEFISHQQLYTLDHYARANGRTVILRTGQRIPTRLVGVLQLTNVELQPAPPHNATQATGSSAGQVTYAGSAG</sequence>